<evidence type="ECO:0000313" key="8">
    <source>
        <dbReference type="Proteomes" id="UP000827889"/>
    </source>
</evidence>
<dbReference type="GO" id="GO:0040008">
    <property type="term" value="P:regulation of growth"/>
    <property type="evidence" value="ECO:0007669"/>
    <property type="project" value="UniProtKB-ARBA"/>
</dbReference>
<dbReference type="OrthoDB" id="1906275at2759"/>
<dbReference type="Proteomes" id="UP000827889">
    <property type="component" value="Chromosome 1"/>
</dbReference>
<proteinExistence type="inferred from homology"/>
<protein>
    <submittedName>
        <fullName evidence="9">Protein RALF-like 24</fullName>
    </submittedName>
</protein>
<dbReference type="Pfam" id="PF05498">
    <property type="entry name" value="RALF"/>
    <property type="match status" value="1"/>
</dbReference>
<evidence type="ECO:0000256" key="3">
    <source>
        <dbReference type="ARBA" id="ARBA00022525"/>
    </source>
</evidence>
<keyword evidence="8" id="KW-1185">Reference proteome</keyword>
<keyword evidence="5 7" id="KW-0732">Signal</keyword>
<dbReference type="PANTHER" id="PTHR33136">
    <property type="entry name" value="RAPID ALKALINIZATION FACTOR-LIKE"/>
    <property type="match status" value="1"/>
</dbReference>
<dbReference type="InterPro" id="IPR008801">
    <property type="entry name" value="RALF"/>
</dbReference>
<dbReference type="RefSeq" id="XP_030547680.1">
    <property type="nucleotide sequence ID" value="XM_030691820.2"/>
</dbReference>
<name>A0A8B8QKV8_9MYRT</name>
<dbReference type="GO" id="GO:0005179">
    <property type="term" value="F:hormone activity"/>
    <property type="evidence" value="ECO:0007669"/>
    <property type="project" value="UniProtKB-KW"/>
</dbReference>
<comment type="similarity">
    <text evidence="2">Belongs to the plant rapid alkalinization factor (RALF) family.</text>
</comment>
<dbReference type="GO" id="GO:0005576">
    <property type="term" value="C:extracellular region"/>
    <property type="evidence" value="ECO:0007669"/>
    <property type="project" value="UniProtKB-SubCell"/>
</dbReference>
<gene>
    <name evidence="9" type="primary">LOC115753273</name>
</gene>
<evidence type="ECO:0000313" key="9">
    <source>
        <dbReference type="RefSeq" id="XP_030547680.1"/>
    </source>
</evidence>
<keyword evidence="3" id="KW-0964">Secreted</keyword>
<feature type="signal peptide" evidence="7">
    <location>
        <begin position="1"/>
        <end position="34"/>
    </location>
</feature>
<dbReference type="AlphaFoldDB" id="A0A8B8QKV8"/>
<feature type="chain" id="PRO_5034554792" evidence="7">
    <location>
        <begin position="35"/>
        <end position="138"/>
    </location>
</feature>
<comment type="subcellular location">
    <subcellularLocation>
        <location evidence="1">Secreted</location>
    </subcellularLocation>
</comment>
<keyword evidence="4" id="KW-0372">Hormone</keyword>
<evidence type="ECO:0000256" key="4">
    <source>
        <dbReference type="ARBA" id="ARBA00022702"/>
    </source>
</evidence>
<dbReference type="KEGG" id="rarg:115753273"/>
<evidence type="ECO:0000256" key="5">
    <source>
        <dbReference type="ARBA" id="ARBA00022729"/>
    </source>
</evidence>
<dbReference type="GO" id="GO:0009506">
    <property type="term" value="C:plasmodesma"/>
    <property type="evidence" value="ECO:0007669"/>
    <property type="project" value="TreeGrafter"/>
</dbReference>
<evidence type="ECO:0000256" key="6">
    <source>
        <dbReference type="ARBA" id="ARBA00023157"/>
    </source>
</evidence>
<accession>A0A8B8QKV8</accession>
<evidence type="ECO:0000256" key="7">
    <source>
        <dbReference type="SAM" id="SignalP"/>
    </source>
</evidence>
<dbReference type="GO" id="GO:0019722">
    <property type="term" value="P:calcium-mediated signaling"/>
    <property type="evidence" value="ECO:0007669"/>
    <property type="project" value="TreeGrafter"/>
</dbReference>
<sequence>MLRINSILSPRATTLSLALLLLFLLHTHLAICSAMPVLGAHAMKSGEIDAALKRACSRSIGDCLSEAETVDLEAEASRRVLLAPQKKYISYETLRRDMVPCTTAGASYYNCHSGTANPYNRGCAVITWCARNIRDIKT</sequence>
<reference evidence="8" key="1">
    <citation type="submission" date="2025-05" db="UniProtKB">
        <authorList>
            <consortium name="RefSeq"/>
        </authorList>
    </citation>
    <scope>NUCLEOTIDE SEQUENCE [LARGE SCALE GENOMIC DNA]</scope>
</reference>
<reference evidence="9" key="2">
    <citation type="submission" date="2025-08" db="UniProtKB">
        <authorList>
            <consortium name="RefSeq"/>
        </authorList>
    </citation>
    <scope>IDENTIFICATION</scope>
    <source>
        <tissue evidence="9">Leaf</tissue>
    </source>
</reference>
<keyword evidence="6" id="KW-1015">Disulfide bond</keyword>
<evidence type="ECO:0000256" key="2">
    <source>
        <dbReference type="ARBA" id="ARBA00009178"/>
    </source>
</evidence>
<dbReference type="PANTHER" id="PTHR33136:SF36">
    <property type="entry name" value="PROTEIN RALF-LIKE 31"/>
    <property type="match status" value="1"/>
</dbReference>
<dbReference type="GeneID" id="115753273"/>
<organism evidence="8 9">
    <name type="scientific">Rhodamnia argentea</name>
    <dbReference type="NCBI Taxonomy" id="178133"/>
    <lineage>
        <taxon>Eukaryota</taxon>
        <taxon>Viridiplantae</taxon>
        <taxon>Streptophyta</taxon>
        <taxon>Embryophyta</taxon>
        <taxon>Tracheophyta</taxon>
        <taxon>Spermatophyta</taxon>
        <taxon>Magnoliopsida</taxon>
        <taxon>eudicotyledons</taxon>
        <taxon>Gunneridae</taxon>
        <taxon>Pentapetalae</taxon>
        <taxon>rosids</taxon>
        <taxon>malvids</taxon>
        <taxon>Myrtales</taxon>
        <taxon>Myrtaceae</taxon>
        <taxon>Myrtoideae</taxon>
        <taxon>Myrteae</taxon>
        <taxon>Australasian group</taxon>
        <taxon>Rhodamnia</taxon>
    </lineage>
</organism>
<evidence type="ECO:0000256" key="1">
    <source>
        <dbReference type="ARBA" id="ARBA00004613"/>
    </source>
</evidence>